<keyword evidence="1" id="KW-1133">Transmembrane helix</keyword>
<name>D4E1L2_SEROD</name>
<comment type="caution">
    <text evidence="2">The sequence shown here is derived from an EMBL/GenBank/DDBJ whole genome shotgun (WGS) entry which is preliminary data.</text>
</comment>
<keyword evidence="1" id="KW-0472">Membrane</keyword>
<evidence type="ECO:0000256" key="1">
    <source>
        <dbReference type="SAM" id="Phobius"/>
    </source>
</evidence>
<feature type="transmembrane region" description="Helical" evidence="1">
    <location>
        <begin position="52"/>
        <end position="84"/>
    </location>
</feature>
<keyword evidence="3" id="KW-1185">Reference proteome</keyword>
<dbReference type="AlphaFoldDB" id="D4E1L2"/>
<sequence>MNNTTQHHAYQRGVRMANLWKRIKGTILHWDNVCVSKARSHKLPGWVGRIPIAIALLGSLTAALLGGLAIAGCLLFIWAIAFILQQFNQPTAPEYVDPVNNESLTEYRDGDQGFGLYCGAYRIDLEDE</sequence>
<dbReference type="STRING" id="667129.HMPREF0758_2062"/>
<dbReference type="HOGENOM" id="CLU_154583_1_0_6"/>
<protein>
    <recommendedName>
        <fullName evidence="4">DUF3742 domain-containing protein</fullName>
    </recommendedName>
</protein>
<evidence type="ECO:0000313" key="3">
    <source>
        <dbReference type="Proteomes" id="UP000005723"/>
    </source>
</evidence>
<dbReference type="EMBL" id="ADBY01000034">
    <property type="protein sequence ID" value="EFE96284.1"/>
    <property type="molecule type" value="Genomic_DNA"/>
</dbReference>
<evidence type="ECO:0008006" key="4">
    <source>
        <dbReference type="Google" id="ProtNLM"/>
    </source>
</evidence>
<dbReference type="RefSeq" id="WP_004958608.1">
    <property type="nucleotide sequence ID" value="NZ_GG753567.1"/>
</dbReference>
<dbReference type="Proteomes" id="UP000005723">
    <property type="component" value="Unassembled WGS sequence"/>
</dbReference>
<reference evidence="2 3" key="1">
    <citation type="submission" date="2010-01" db="EMBL/GenBank/DDBJ databases">
        <authorList>
            <person name="Muzny D."/>
            <person name="Qin X."/>
            <person name="Deng J."/>
            <person name="Jiang H."/>
            <person name="Liu Y."/>
            <person name="Qu J."/>
            <person name="Song X.-Z."/>
            <person name="Zhang L."/>
            <person name="Thornton R."/>
            <person name="Coyle M."/>
            <person name="Francisco L."/>
            <person name="Jackson L."/>
            <person name="Javaid M."/>
            <person name="Korchina V."/>
            <person name="Kovar C."/>
            <person name="Mata R."/>
            <person name="Mathew T."/>
            <person name="Ngo R."/>
            <person name="Nguyen L."/>
            <person name="Nguyen N."/>
            <person name="Okwuonu G."/>
            <person name="Ongeri F."/>
            <person name="Pham C."/>
            <person name="Simmons D."/>
            <person name="Wilczek-Boney K."/>
            <person name="Hale W."/>
            <person name="Jakkamsetti A."/>
            <person name="Pham P."/>
            <person name="Ruth R."/>
            <person name="San Lucas F."/>
            <person name="Warren J."/>
            <person name="Zhang J."/>
            <person name="Zhao Z."/>
            <person name="Zhou C."/>
            <person name="Zhu D."/>
            <person name="Lee S."/>
            <person name="Bess C."/>
            <person name="Blankenburg K."/>
            <person name="Forbes L."/>
            <person name="Fu Q."/>
            <person name="Gubbala S."/>
            <person name="Hirani K."/>
            <person name="Jayaseelan J.C."/>
            <person name="Lara F."/>
            <person name="Munidasa M."/>
            <person name="Palculict T."/>
            <person name="Patil S."/>
            <person name="Pu L.-L."/>
            <person name="Saada N."/>
            <person name="Tang L."/>
            <person name="Weissenberger G."/>
            <person name="Zhu Y."/>
            <person name="Hemphill L."/>
            <person name="Shang Y."/>
            <person name="Youmans B."/>
            <person name="Ayvaz T."/>
            <person name="Ross M."/>
            <person name="Santibanez J."/>
            <person name="Aqrawi P."/>
            <person name="Gross S."/>
            <person name="Joshi V."/>
            <person name="Fowler G."/>
            <person name="Nazareth L."/>
            <person name="Reid J."/>
            <person name="Worley K."/>
            <person name="Petrosino J."/>
            <person name="Highlander S."/>
            <person name="Gibbs R."/>
        </authorList>
    </citation>
    <scope>NUCLEOTIDE SEQUENCE [LARGE SCALE GENOMIC DNA]</scope>
    <source>
        <strain evidence="2 3">DSM 4582</strain>
    </source>
</reference>
<organism evidence="2 3">
    <name type="scientific">Serratia odorifera DSM 4582</name>
    <dbReference type="NCBI Taxonomy" id="667129"/>
    <lineage>
        <taxon>Bacteria</taxon>
        <taxon>Pseudomonadati</taxon>
        <taxon>Pseudomonadota</taxon>
        <taxon>Gammaproteobacteria</taxon>
        <taxon>Enterobacterales</taxon>
        <taxon>Yersiniaceae</taxon>
        <taxon>Serratia</taxon>
    </lineage>
</organism>
<proteinExistence type="predicted"/>
<accession>D4E1L2</accession>
<gene>
    <name evidence="2" type="ORF">HMPREF0758_2062</name>
</gene>
<keyword evidence="1" id="KW-0812">Transmembrane</keyword>
<dbReference type="OrthoDB" id="6637434at2"/>
<evidence type="ECO:0000313" key="2">
    <source>
        <dbReference type="EMBL" id="EFE96284.1"/>
    </source>
</evidence>